<evidence type="ECO:0000259" key="3">
    <source>
        <dbReference type="Pfam" id="PF05368"/>
    </source>
</evidence>
<dbReference type="PANTHER" id="PTHR42748">
    <property type="entry name" value="NITROGEN METABOLITE REPRESSION PROTEIN NMRA FAMILY MEMBER"/>
    <property type="match status" value="1"/>
</dbReference>
<dbReference type="InterPro" id="IPR008030">
    <property type="entry name" value="NmrA-like"/>
</dbReference>
<comment type="similarity">
    <text evidence="1">Belongs to the NmrA-type oxidoreductase family.</text>
</comment>
<feature type="domain" description="NmrA-like" evidence="3">
    <location>
        <begin position="6"/>
        <end position="263"/>
    </location>
</feature>
<name>A0A439DJH9_9PEZI</name>
<reference evidence="4 5" key="1">
    <citation type="submission" date="2018-12" db="EMBL/GenBank/DDBJ databases">
        <title>Draft genome sequence of Xylaria grammica IHI A82.</title>
        <authorList>
            <person name="Buettner E."/>
            <person name="Kellner H."/>
        </authorList>
    </citation>
    <scope>NUCLEOTIDE SEQUENCE [LARGE SCALE GENOMIC DNA]</scope>
    <source>
        <strain evidence="4 5">IHI A82</strain>
    </source>
</reference>
<dbReference type="Gene3D" id="3.90.25.10">
    <property type="entry name" value="UDP-galactose 4-epimerase, domain 1"/>
    <property type="match status" value="1"/>
</dbReference>
<dbReference type="AlphaFoldDB" id="A0A439DJH9"/>
<dbReference type="Pfam" id="PF05368">
    <property type="entry name" value="NmrA"/>
    <property type="match status" value="1"/>
</dbReference>
<keyword evidence="5" id="KW-1185">Reference proteome</keyword>
<dbReference type="Gene3D" id="3.40.50.720">
    <property type="entry name" value="NAD(P)-binding Rossmann-like Domain"/>
    <property type="match status" value="1"/>
</dbReference>
<proteinExistence type="inferred from homology"/>
<evidence type="ECO:0000256" key="2">
    <source>
        <dbReference type="ARBA" id="ARBA00022857"/>
    </source>
</evidence>
<evidence type="ECO:0000313" key="4">
    <source>
        <dbReference type="EMBL" id="RWA14533.1"/>
    </source>
</evidence>
<dbReference type="InterPro" id="IPR051164">
    <property type="entry name" value="NmrA-like_oxidored"/>
</dbReference>
<evidence type="ECO:0000313" key="5">
    <source>
        <dbReference type="Proteomes" id="UP000286045"/>
    </source>
</evidence>
<dbReference type="PANTHER" id="PTHR42748:SF14">
    <property type="entry name" value="SNOAL-LIKE DOMAIN-CONTAINING PROTEIN"/>
    <property type="match status" value="1"/>
</dbReference>
<gene>
    <name evidence="4" type="ORF">EKO27_g561</name>
</gene>
<dbReference type="Proteomes" id="UP000286045">
    <property type="component" value="Unassembled WGS sequence"/>
</dbReference>
<dbReference type="GO" id="GO:0005634">
    <property type="term" value="C:nucleus"/>
    <property type="evidence" value="ECO:0007669"/>
    <property type="project" value="TreeGrafter"/>
</dbReference>
<organism evidence="4 5">
    <name type="scientific">Xylaria grammica</name>
    <dbReference type="NCBI Taxonomy" id="363999"/>
    <lineage>
        <taxon>Eukaryota</taxon>
        <taxon>Fungi</taxon>
        <taxon>Dikarya</taxon>
        <taxon>Ascomycota</taxon>
        <taxon>Pezizomycotina</taxon>
        <taxon>Sordariomycetes</taxon>
        <taxon>Xylariomycetidae</taxon>
        <taxon>Xylariales</taxon>
        <taxon>Xylariaceae</taxon>
        <taxon>Xylaria</taxon>
    </lineage>
</organism>
<protein>
    <recommendedName>
        <fullName evidence="3">NmrA-like domain-containing protein</fullName>
    </recommendedName>
</protein>
<accession>A0A439DJH9</accession>
<keyword evidence="2" id="KW-0521">NADP</keyword>
<sequence length="362" mass="40245">MTTPRLISVIGGTGAQGIPVVKALVSSGLYKVRALTRDPTNARFKELQSYGPVEAAIGTFASESDLRTLFRGAWGAFVNIDGFNSGEKSEIFWTIRAWELAIEEGVQLFVLGNLDYAYKSSGFRPKFHAGHYDGKGRVGDFILAQNKDAEFRNLVKMRSALFTTGPYIEMTLGKHTPFAPVVEGDTAVWRIPLAGGAVPFTALEDCGYYVKYLFDHPDEADGLNLAVALDHVTFTDYTRAFTAVTGHPARWDDVDLHQHIENVFGPKVDWPAGYNADPADPATMTLRQNFTAFFELWRNSGGNKGVVTRDYAFLDRIHPGRIRSAEQWLRREAQKGPGDLWSRTKELGHVLKILEEGRQGKI</sequence>
<comment type="caution">
    <text evidence="4">The sequence shown here is derived from an EMBL/GenBank/DDBJ whole genome shotgun (WGS) entry which is preliminary data.</text>
</comment>
<dbReference type="EMBL" id="RYZI01000007">
    <property type="protein sequence ID" value="RWA14533.1"/>
    <property type="molecule type" value="Genomic_DNA"/>
</dbReference>
<dbReference type="SUPFAM" id="SSF51735">
    <property type="entry name" value="NAD(P)-binding Rossmann-fold domains"/>
    <property type="match status" value="1"/>
</dbReference>
<dbReference type="InterPro" id="IPR036291">
    <property type="entry name" value="NAD(P)-bd_dom_sf"/>
</dbReference>
<evidence type="ECO:0000256" key="1">
    <source>
        <dbReference type="ARBA" id="ARBA00006328"/>
    </source>
</evidence>
<dbReference type="STRING" id="363999.A0A439DJH9"/>